<dbReference type="GeneID" id="113205113"/>
<proteinExistence type="predicted"/>
<dbReference type="InterPro" id="IPR000409">
    <property type="entry name" value="BEACH_dom"/>
</dbReference>
<dbReference type="PROSITE" id="PS50294">
    <property type="entry name" value="WD_REPEATS_REGION"/>
    <property type="match status" value="2"/>
</dbReference>
<dbReference type="SMART" id="SM00320">
    <property type="entry name" value="WD40"/>
    <property type="match status" value="7"/>
</dbReference>
<reference evidence="7" key="1">
    <citation type="submission" date="2025-08" db="UniProtKB">
        <authorList>
            <consortium name="RefSeq"/>
        </authorList>
    </citation>
    <scope>IDENTIFICATION</scope>
    <source>
        <tissue evidence="7">Whole organism</tissue>
    </source>
</reference>
<dbReference type="InterPro" id="IPR050865">
    <property type="entry name" value="BEACH_Domain"/>
</dbReference>
<feature type="domain" description="BEACH-type PH" evidence="5">
    <location>
        <begin position="166"/>
        <end position="263"/>
    </location>
</feature>
<dbReference type="Pfam" id="PF00400">
    <property type="entry name" value="WD40"/>
    <property type="match status" value="4"/>
</dbReference>
<dbReference type="InterPro" id="IPR036372">
    <property type="entry name" value="BEACH_dom_sf"/>
</dbReference>
<protein>
    <submittedName>
        <fullName evidence="7">Protein FAN</fullName>
    </submittedName>
</protein>
<dbReference type="InterPro" id="IPR023362">
    <property type="entry name" value="PH-BEACH_dom"/>
</dbReference>
<dbReference type="PANTHER" id="PTHR13743:SF123">
    <property type="entry name" value="PROTEIN FAN"/>
    <property type="match status" value="1"/>
</dbReference>
<sequence length="888" mass="99592">MDKQRFSLLLLEPGEIYFEDFSVVLLPSTTLKRQDGRLKLCSKSIVFDPKDLTRPIIKIPIKDCTSITELPNKLNEKEEGNGGISIETNQHVTMLDGNIVAPYTFHHSKEKFQFVLNYANVRSCIAQISQLHRASTLPLADQNTMLAAITFSRQSRMGFDALWLEDLYETRVIETQGSKISPLVVNPGHILLTDSALYYQPFNNVESQPVLKVRLADMKSLVRRRFLLQPVGLEVHSRDGNVPHLFLALKSARERDDLYEGIMNQTSVNLDDLQQEAVMLQWQHGVLSNYDYLLYLNSLADRTFNDLTQYPVFPWVVADYTSQTLQIDAFKTYRNLQKPIGALNSERLEKLKDRFNEMPEPKFMYGSHYSTPGFVLFYLVRKFPHYMLCLQNGRFDHPDRMFNSVSDVWRNVLGNSSDFKELVPEFYDTSGGGDFLTNRYGINFGYRHDGTKVNDVTLPPWASSPSDFVNKLRDALESSYVSQNLHSWIDLIFGYKQTGEAAVKANNVFYHLCYEGSIDLGSVTDSAQRHALEVQIMEFGQIPKQVFKHAHPKRIVHSPLQHLLMNRTVSEASEDSESTILLEKAATFQAHREFVRSLKLINGGDAVASVGNDGILKVHSLVECRLVHSVCLAPTPLSSVVSVPGDHRFIVGSFDNSVVVYDVQFGRVLDKLVCHEDAVSCLGYCGDSADNSVMVTGSWDCTVRVWKKLPVDQREWKQLRPANSLAAELDHDTQVVCLCVSRNGKLLATGCEDGTLFVWHLETHTLHLNLPGHDGAVAALEISKDASQLVSCGAADKMMKVFDLASGMLVCNKEMKQGLRCVALLDQYLVLGGSSGLLQLWDFRKVHLVQEIEAHLGPVSAVAGLPDCTVVVSGGEDGSVIVWHPSEK</sequence>
<dbReference type="FunFam" id="1.10.1540.10:FF:000001">
    <property type="entry name" value="neurobeachin isoform X1"/>
    <property type="match status" value="1"/>
</dbReference>
<evidence type="ECO:0000259" key="5">
    <source>
        <dbReference type="PROSITE" id="PS51783"/>
    </source>
</evidence>
<feature type="repeat" description="WD" evidence="3">
    <location>
        <begin position="672"/>
        <end position="707"/>
    </location>
</feature>
<dbReference type="Pfam" id="PF02138">
    <property type="entry name" value="Beach"/>
    <property type="match status" value="1"/>
</dbReference>
<evidence type="ECO:0000256" key="1">
    <source>
        <dbReference type="ARBA" id="ARBA00022574"/>
    </source>
</evidence>
<dbReference type="Gene3D" id="2.130.10.10">
    <property type="entry name" value="YVTN repeat-like/Quinoprotein amine dehydrogenase"/>
    <property type="match status" value="2"/>
</dbReference>
<feature type="domain" description="BEACH" evidence="4">
    <location>
        <begin position="267"/>
        <end position="554"/>
    </location>
</feature>
<evidence type="ECO:0000259" key="4">
    <source>
        <dbReference type="PROSITE" id="PS50197"/>
    </source>
</evidence>
<dbReference type="InterPro" id="IPR036322">
    <property type="entry name" value="WD40_repeat_dom_sf"/>
</dbReference>
<dbReference type="PANTHER" id="PTHR13743">
    <property type="entry name" value="BEIGE/BEACH-RELATED"/>
    <property type="match status" value="1"/>
</dbReference>
<feature type="repeat" description="WD" evidence="3">
    <location>
        <begin position="852"/>
        <end position="888"/>
    </location>
</feature>
<dbReference type="PROSITE" id="PS50082">
    <property type="entry name" value="WD_REPEATS_2"/>
    <property type="match status" value="4"/>
</dbReference>
<evidence type="ECO:0000256" key="2">
    <source>
        <dbReference type="ARBA" id="ARBA00022737"/>
    </source>
</evidence>
<evidence type="ECO:0000313" key="6">
    <source>
        <dbReference type="Proteomes" id="UP000504606"/>
    </source>
</evidence>
<dbReference type="Pfam" id="PF25400">
    <property type="entry name" value="PH_FAN"/>
    <property type="match status" value="1"/>
</dbReference>
<gene>
    <name evidence="7" type="primary">LOC113205113</name>
</gene>
<feature type="repeat" description="WD" evidence="3">
    <location>
        <begin position="770"/>
        <end position="812"/>
    </location>
</feature>
<dbReference type="SMART" id="SM01026">
    <property type="entry name" value="Beach"/>
    <property type="match status" value="1"/>
</dbReference>
<name>A0A9C6X4G6_FRAOC</name>
<keyword evidence="6" id="KW-1185">Reference proteome</keyword>
<accession>A0A9C6X4G6</accession>
<dbReference type="AlphaFoldDB" id="A0A9C6X4G6"/>
<keyword evidence="2" id="KW-0677">Repeat</keyword>
<dbReference type="PROSITE" id="PS50197">
    <property type="entry name" value="BEACH"/>
    <property type="match status" value="1"/>
</dbReference>
<dbReference type="PROSITE" id="PS51783">
    <property type="entry name" value="PH_BEACH"/>
    <property type="match status" value="1"/>
</dbReference>
<dbReference type="CDD" id="cd00200">
    <property type="entry name" value="WD40"/>
    <property type="match status" value="1"/>
</dbReference>
<dbReference type="InterPro" id="IPR001680">
    <property type="entry name" value="WD40_rpt"/>
</dbReference>
<evidence type="ECO:0000313" key="7">
    <source>
        <dbReference type="RefSeq" id="XP_052128949.1"/>
    </source>
</evidence>
<dbReference type="SUPFAM" id="SSF50978">
    <property type="entry name" value="WD40 repeat-like"/>
    <property type="match status" value="1"/>
</dbReference>
<dbReference type="CDD" id="cd06071">
    <property type="entry name" value="Beach"/>
    <property type="match status" value="1"/>
</dbReference>
<dbReference type="SUPFAM" id="SSF50729">
    <property type="entry name" value="PH domain-like"/>
    <property type="match status" value="1"/>
</dbReference>
<dbReference type="InterPro" id="IPR015943">
    <property type="entry name" value="WD40/YVTN_repeat-like_dom_sf"/>
</dbReference>
<organism evidence="6 7">
    <name type="scientific">Frankliniella occidentalis</name>
    <name type="common">Western flower thrips</name>
    <name type="synonym">Euthrips occidentalis</name>
    <dbReference type="NCBI Taxonomy" id="133901"/>
    <lineage>
        <taxon>Eukaryota</taxon>
        <taxon>Metazoa</taxon>
        <taxon>Ecdysozoa</taxon>
        <taxon>Arthropoda</taxon>
        <taxon>Hexapoda</taxon>
        <taxon>Insecta</taxon>
        <taxon>Pterygota</taxon>
        <taxon>Neoptera</taxon>
        <taxon>Paraneoptera</taxon>
        <taxon>Thysanoptera</taxon>
        <taxon>Terebrantia</taxon>
        <taxon>Thripoidea</taxon>
        <taxon>Thripidae</taxon>
        <taxon>Frankliniella</taxon>
    </lineage>
</organism>
<evidence type="ECO:0000256" key="3">
    <source>
        <dbReference type="PROSITE-ProRule" id="PRU00221"/>
    </source>
</evidence>
<keyword evidence="1 3" id="KW-0853">WD repeat</keyword>
<dbReference type="KEGG" id="foc:113205113"/>
<dbReference type="SUPFAM" id="SSF81837">
    <property type="entry name" value="BEACH domain"/>
    <property type="match status" value="1"/>
</dbReference>
<dbReference type="InterPro" id="IPR057496">
    <property type="entry name" value="FAN-like_PH"/>
</dbReference>
<dbReference type="Proteomes" id="UP000504606">
    <property type="component" value="Unplaced"/>
</dbReference>
<dbReference type="OrthoDB" id="26681at2759"/>
<feature type="repeat" description="WD" evidence="3">
    <location>
        <begin position="728"/>
        <end position="763"/>
    </location>
</feature>
<dbReference type="RefSeq" id="XP_052128949.1">
    <property type="nucleotide sequence ID" value="XM_052272989.1"/>
</dbReference>
<dbReference type="Gene3D" id="1.10.1540.10">
    <property type="entry name" value="BEACH domain"/>
    <property type="match status" value="1"/>
</dbReference>